<dbReference type="Proteomes" id="UP001058016">
    <property type="component" value="Chromosome"/>
</dbReference>
<dbReference type="InterPro" id="IPR054717">
    <property type="entry name" value="InlJ_Ig-like"/>
</dbReference>
<comment type="similarity">
    <text evidence="1">Belongs to the internalin family.</text>
</comment>
<feature type="signal peptide" evidence="5">
    <location>
        <begin position="1"/>
        <end position="24"/>
    </location>
</feature>
<evidence type="ECO:0000256" key="3">
    <source>
        <dbReference type="ARBA" id="ARBA00022729"/>
    </source>
</evidence>
<dbReference type="Proteomes" id="UP001058072">
    <property type="component" value="Chromosome"/>
</dbReference>
<feature type="domain" description="Internalin J immunoglobulin-like" evidence="7">
    <location>
        <begin position="200"/>
        <end position="269"/>
    </location>
</feature>
<accession>A0A9Q9CM79</accession>
<protein>
    <submittedName>
        <fullName evidence="9">DUF5011 domain-containing protein</fullName>
    </submittedName>
</protein>
<keyword evidence="4" id="KW-0677">Repeat</keyword>
<reference evidence="9 10" key="1">
    <citation type="submission" date="2021-03" db="EMBL/GenBank/DDBJ databases">
        <title>Comparative Genomics and Metabolomics in the genus Turicibacter.</title>
        <authorList>
            <person name="Maki J."/>
            <person name="Looft T."/>
        </authorList>
    </citation>
    <scope>NUCLEOTIDE SEQUENCE</scope>
    <source>
        <strain evidence="9">ISU324</strain>
        <strain evidence="8 10">MMM721</strain>
    </source>
</reference>
<dbReference type="PANTHER" id="PTHR46652:SF3">
    <property type="entry name" value="LEUCINE-RICH REPEAT-CONTAINING PROTEIN 9"/>
    <property type="match status" value="1"/>
</dbReference>
<organism evidence="9 11">
    <name type="scientific">Turicibacter bilis</name>
    <dbReference type="NCBI Taxonomy" id="2735723"/>
    <lineage>
        <taxon>Bacteria</taxon>
        <taxon>Bacillati</taxon>
        <taxon>Bacillota</taxon>
        <taxon>Erysipelotrichia</taxon>
        <taxon>Erysipelotrichales</taxon>
        <taxon>Turicibacteraceae</taxon>
        <taxon>Turicibacter</taxon>
    </lineage>
</organism>
<evidence type="ECO:0000256" key="5">
    <source>
        <dbReference type="SAM" id="SignalP"/>
    </source>
</evidence>
<dbReference type="EMBL" id="CP071250">
    <property type="protein sequence ID" value="UUF09099.1"/>
    <property type="molecule type" value="Genomic_DNA"/>
</dbReference>
<evidence type="ECO:0000313" key="10">
    <source>
        <dbReference type="Proteomes" id="UP001058016"/>
    </source>
</evidence>
<dbReference type="InterPro" id="IPR025875">
    <property type="entry name" value="Leu-rich_rpt_4"/>
</dbReference>
<evidence type="ECO:0000256" key="1">
    <source>
        <dbReference type="ARBA" id="ARBA00009432"/>
    </source>
</evidence>
<dbReference type="InterPro" id="IPR014756">
    <property type="entry name" value="Ig_E-set"/>
</dbReference>
<dbReference type="AlphaFoldDB" id="A0A9Q9CM79"/>
<dbReference type="Pfam" id="PF12799">
    <property type="entry name" value="LRR_4"/>
    <property type="match status" value="1"/>
</dbReference>
<dbReference type="Pfam" id="PF16403">
    <property type="entry name" value="Bact_surface_Ig-like"/>
    <property type="match status" value="2"/>
</dbReference>
<proteinExistence type="inferred from homology"/>
<evidence type="ECO:0000313" key="8">
    <source>
        <dbReference type="EMBL" id="UUF05449.1"/>
    </source>
</evidence>
<dbReference type="EMBL" id="CP071249">
    <property type="protein sequence ID" value="UUF05449.1"/>
    <property type="molecule type" value="Genomic_DNA"/>
</dbReference>
<dbReference type="InterPro" id="IPR014755">
    <property type="entry name" value="Cu-Rt/internalin_Ig-like"/>
</dbReference>
<evidence type="ECO:0000313" key="11">
    <source>
        <dbReference type="Proteomes" id="UP001058072"/>
    </source>
</evidence>
<dbReference type="InterPro" id="IPR001611">
    <property type="entry name" value="Leu-rich_rpt"/>
</dbReference>
<dbReference type="InterPro" id="IPR050836">
    <property type="entry name" value="SDS22/Internalin_LRR"/>
</dbReference>
<keyword evidence="2" id="KW-0433">Leucine-rich repeat</keyword>
<dbReference type="Gene3D" id="3.80.10.10">
    <property type="entry name" value="Ribonuclease Inhibitor"/>
    <property type="match status" value="1"/>
</dbReference>
<gene>
    <name evidence="8" type="ORF">J0J69_10225</name>
    <name evidence="9" type="ORF">J0J70_03665</name>
</gene>
<evidence type="ECO:0000259" key="7">
    <source>
        <dbReference type="Pfam" id="PF22508"/>
    </source>
</evidence>
<dbReference type="InterPro" id="IPR032179">
    <property type="entry name" value="Cry22Aa_Ig-like"/>
</dbReference>
<dbReference type="Pfam" id="PF22508">
    <property type="entry name" value="InlJ_IG"/>
    <property type="match status" value="1"/>
</dbReference>
<dbReference type="RefSeq" id="WP_212724362.1">
    <property type="nucleotide sequence ID" value="NZ_CP071249.1"/>
</dbReference>
<evidence type="ECO:0000259" key="6">
    <source>
        <dbReference type="Pfam" id="PF16403"/>
    </source>
</evidence>
<dbReference type="Gene3D" id="2.60.40.10">
    <property type="entry name" value="Immunoglobulins"/>
    <property type="match status" value="2"/>
</dbReference>
<evidence type="ECO:0000313" key="9">
    <source>
        <dbReference type="EMBL" id="UUF09099.1"/>
    </source>
</evidence>
<dbReference type="Gene3D" id="2.60.40.1220">
    <property type="match status" value="1"/>
</dbReference>
<dbReference type="SUPFAM" id="SSF81296">
    <property type="entry name" value="E set domains"/>
    <property type="match status" value="1"/>
</dbReference>
<dbReference type="PANTHER" id="PTHR46652">
    <property type="entry name" value="LEUCINE-RICH REPEAT AND IQ DOMAIN-CONTAINING PROTEIN 1-RELATED"/>
    <property type="match status" value="1"/>
</dbReference>
<sequence>MLKKISTMISIFSLLLIFSFSIQASDVIQFPDSDLKVALLRQLEKSPNDEISIAEAENAPQTLDLSQAGISNLEGIQYFKNVTFLKLHENNIQDLTPLSNLTKLKILLLNDNVIEDIAPLANLKNVTLLNLNNNQVTNLQMLKNIPHMHYLYISHNKVNDITPLDHFKELDFFDYSFNQISDISSINNLTELHYGDINSQAIYLPSQTIKKGESVVVTNPIKAEDGIVKDIVVNGGSYDESTNQIIWENITTNQTLSYQFTKTIDYLKYGGMIEFSGTVFVDVVILGEPPILSGVDDLTIPFGEEFNPLQGVQAYDAEDGDITDQIIVEGKVDIFTPGTYELVYQVTDSENQTTTATRIITVELPASSINQIPTIEVNDRIVKKGTNFDPLEGVQAYDVEDGDITNQIKVIHNNVNTNHVGTYQVIYEVMDSQGAKATRLITVQVRDIPQTGLSLFN</sequence>
<dbReference type="InterPro" id="IPR013783">
    <property type="entry name" value="Ig-like_fold"/>
</dbReference>
<feature type="chain" id="PRO_5040184917" evidence="5">
    <location>
        <begin position="25"/>
        <end position="457"/>
    </location>
</feature>
<keyword evidence="10" id="KW-1185">Reference proteome</keyword>
<keyword evidence="3 5" id="KW-0732">Signal</keyword>
<feature type="domain" description="Pesticidal crystal protein Cry22Aa Ig-like" evidence="6">
    <location>
        <begin position="292"/>
        <end position="362"/>
    </location>
</feature>
<feature type="domain" description="Pesticidal crystal protein Cry22Aa Ig-like" evidence="6">
    <location>
        <begin position="378"/>
        <end position="445"/>
    </location>
</feature>
<dbReference type="SUPFAM" id="SSF52058">
    <property type="entry name" value="L domain-like"/>
    <property type="match status" value="1"/>
</dbReference>
<dbReference type="PROSITE" id="PS51450">
    <property type="entry name" value="LRR"/>
    <property type="match status" value="3"/>
</dbReference>
<dbReference type="InterPro" id="IPR032675">
    <property type="entry name" value="LRR_dom_sf"/>
</dbReference>
<evidence type="ECO:0000256" key="2">
    <source>
        <dbReference type="ARBA" id="ARBA00022614"/>
    </source>
</evidence>
<name>A0A9Q9CM79_9FIRM</name>
<evidence type="ECO:0000256" key="4">
    <source>
        <dbReference type="ARBA" id="ARBA00022737"/>
    </source>
</evidence>